<organism evidence="3 4">
    <name type="scientific">Streptomyces virginiae</name>
    <name type="common">Streptomyces cinnamonensis</name>
    <dbReference type="NCBI Taxonomy" id="1961"/>
    <lineage>
        <taxon>Bacteria</taxon>
        <taxon>Bacillati</taxon>
        <taxon>Actinomycetota</taxon>
        <taxon>Actinomycetes</taxon>
        <taxon>Kitasatosporales</taxon>
        <taxon>Streptomycetaceae</taxon>
        <taxon>Streptomyces</taxon>
    </lineage>
</organism>
<feature type="compositionally biased region" description="Basic and acidic residues" evidence="1">
    <location>
        <begin position="23"/>
        <end position="35"/>
    </location>
</feature>
<proteinExistence type="predicted"/>
<evidence type="ECO:0000313" key="3">
    <source>
        <dbReference type="EMBL" id="WUQ14506.1"/>
    </source>
</evidence>
<keyword evidence="2" id="KW-0472">Membrane</keyword>
<dbReference type="RefSeq" id="WP_328963254.1">
    <property type="nucleotide sequence ID" value="NZ_CP108090.1"/>
</dbReference>
<accession>A0ABZ1TGP4</accession>
<reference evidence="3" key="1">
    <citation type="submission" date="2022-10" db="EMBL/GenBank/DDBJ databases">
        <title>The complete genomes of actinobacterial strains from the NBC collection.</title>
        <authorList>
            <person name="Joergensen T.S."/>
            <person name="Alvarez Arevalo M."/>
            <person name="Sterndorff E.B."/>
            <person name="Faurdal D."/>
            <person name="Vuksanovic O."/>
            <person name="Mourched A.-S."/>
            <person name="Charusanti P."/>
            <person name="Shaw S."/>
            <person name="Blin K."/>
            <person name="Weber T."/>
        </authorList>
    </citation>
    <scope>NUCLEOTIDE SEQUENCE</scope>
    <source>
        <strain evidence="3">NBC_00248</strain>
    </source>
</reference>
<dbReference type="Proteomes" id="UP001432039">
    <property type="component" value="Chromosome"/>
</dbReference>
<sequence length="110" mass="11353">MGRGESNMVITGTAGTRVPDSGQSRKDDPDQRAAHRTERIARQLVTLGEAMSRTARFVAAAAVLAALCAAGVTAVPVAGAAEGHHISASVDGSINWDTVPASPEDSINWD</sequence>
<protein>
    <submittedName>
        <fullName evidence="3">Uncharacterized protein</fullName>
    </submittedName>
</protein>
<keyword evidence="2" id="KW-1133">Transmembrane helix</keyword>
<evidence type="ECO:0000256" key="2">
    <source>
        <dbReference type="SAM" id="Phobius"/>
    </source>
</evidence>
<gene>
    <name evidence="3" type="ORF">OG517_25540</name>
</gene>
<keyword evidence="2" id="KW-0812">Transmembrane</keyword>
<keyword evidence="4" id="KW-1185">Reference proteome</keyword>
<feature type="region of interest" description="Disordered" evidence="1">
    <location>
        <begin position="1"/>
        <end position="35"/>
    </location>
</feature>
<name>A0ABZ1TGP4_STRVG</name>
<evidence type="ECO:0000256" key="1">
    <source>
        <dbReference type="SAM" id="MobiDB-lite"/>
    </source>
</evidence>
<evidence type="ECO:0000313" key="4">
    <source>
        <dbReference type="Proteomes" id="UP001432039"/>
    </source>
</evidence>
<dbReference type="EMBL" id="CP108090">
    <property type="protein sequence ID" value="WUQ14506.1"/>
    <property type="molecule type" value="Genomic_DNA"/>
</dbReference>
<feature type="transmembrane region" description="Helical" evidence="2">
    <location>
        <begin position="57"/>
        <end position="81"/>
    </location>
</feature>